<name>A0A8S9RSA8_BRACR</name>
<protein>
    <submittedName>
        <fullName evidence="2">Uncharacterized protein</fullName>
    </submittedName>
</protein>
<feature type="region of interest" description="Disordered" evidence="1">
    <location>
        <begin position="355"/>
        <end position="374"/>
    </location>
</feature>
<feature type="region of interest" description="Disordered" evidence="1">
    <location>
        <begin position="496"/>
        <end position="522"/>
    </location>
</feature>
<dbReference type="AlphaFoldDB" id="A0A8S9RSA8"/>
<feature type="compositionally biased region" description="Low complexity" evidence="1">
    <location>
        <begin position="361"/>
        <end position="372"/>
    </location>
</feature>
<dbReference type="EMBL" id="QGKX02000088">
    <property type="protein sequence ID" value="KAF3584205.1"/>
    <property type="molecule type" value="Genomic_DNA"/>
</dbReference>
<gene>
    <name evidence="2" type="ORF">F2Q69_00031138</name>
</gene>
<comment type="caution">
    <text evidence="2">The sequence shown here is derived from an EMBL/GenBank/DDBJ whole genome shotgun (WGS) entry which is preliminary data.</text>
</comment>
<sequence>MPKARVKTQREIVESIREPYAPKVLQLQIGASSSLPRETPVETEPHNTSGQRIASLIITPSRQLTEQNDNVTKLSKTVPRSITFSPTEEVHPHNAQMIDALSEMEIVTENKNDDGKEALMECDGGDLLGQDLMELEEGVSKSILVADSDATGVLKKERARGSSSTRGVGRSGIPLGLPIRKAEFLRRGSPNIDQNQKKSWRPKERVETQREIVESIREPYALMALQLQIGASSSMPREIPAEIEPHNISGQRIASLIITPSRHLTEQDDNVTKRIKTISRSIMFSRTEELHPHNAQMIDALSEMEIVIENKNDDGKEELMECDGDDLLGQDLMELEEGASNLIPVADTDATGVLKKERARGSSSTRGVGRSGIPLSLPIKKAEFLRRGSPKHRSSTSKGSDRYYDSWFSSSPLKNIISQEKKKKKTKSNKGEPFPVVVRNTAYRKCAAGREDSDGAGDARVCEVDGPLDEVVAGGPRPSEVDVPLDEVAAVGFDGVRAGKPDGTVGEAVAGGGSGAEESTKF</sequence>
<feature type="region of interest" description="Disordered" evidence="1">
    <location>
        <begin position="384"/>
        <end position="404"/>
    </location>
</feature>
<evidence type="ECO:0000313" key="2">
    <source>
        <dbReference type="EMBL" id="KAF3584205.1"/>
    </source>
</evidence>
<reference evidence="2" key="1">
    <citation type="submission" date="2019-12" db="EMBL/GenBank/DDBJ databases">
        <title>Genome sequencing and annotation of Brassica cretica.</title>
        <authorList>
            <person name="Studholme D.J."/>
            <person name="Sarris P."/>
        </authorList>
    </citation>
    <scope>NUCLEOTIDE SEQUENCE</scope>
    <source>
        <strain evidence="2">PFS-109/04</strain>
        <tissue evidence="2">Leaf</tissue>
    </source>
</reference>
<dbReference type="Proteomes" id="UP000712600">
    <property type="component" value="Unassembled WGS sequence"/>
</dbReference>
<accession>A0A8S9RSA8</accession>
<organism evidence="2 3">
    <name type="scientific">Brassica cretica</name>
    <name type="common">Mustard</name>
    <dbReference type="NCBI Taxonomy" id="69181"/>
    <lineage>
        <taxon>Eukaryota</taxon>
        <taxon>Viridiplantae</taxon>
        <taxon>Streptophyta</taxon>
        <taxon>Embryophyta</taxon>
        <taxon>Tracheophyta</taxon>
        <taxon>Spermatophyta</taxon>
        <taxon>Magnoliopsida</taxon>
        <taxon>eudicotyledons</taxon>
        <taxon>Gunneridae</taxon>
        <taxon>Pentapetalae</taxon>
        <taxon>rosids</taxon>
        <taxon>malvids</taxon>
        <taxon>Brassicales</taxon>
        <taxon>Brassicaceae</taxon>
        <taxon>Brassiceae</taxon>
        <taxon>Brassica</taxon>
    </lineage>
</organism>
<evidence type="ECO:0000256" key="1">
    <source>
        <dbReference type="SAM" id="MobiDB-lite"/>
    </source>
</evidence>
<proteinExistence type="predicted"/>
<evidence type="ECO:0000313" key="3">
    <source>
        <dbReference type="Proteomes" id="UP000712600"/>
    </source>
</evidence>